<dbReference type="EMBL" id="CAJOBQ010013290">
    <property type="protein sequence ID" value="CAF4716968.1"/>
    <property type="molecule type" value="Genomic_DNA"/>
</dbReference>
<evidence type="ECO:0000313" key="2">
    <source>
        <dbReference type="Proteomes" id="UP000663862"/>
    </source>
</evidence>
<dbReference type="Proteomes" id="UP000663862">
    <property type="component" value="Unassembled WGS sequence"/>
</dbReference>
<dbReference type="AlphaFoldDB" id="A0A821J729"/>
<evidence type="ECO:0000313" key="1">
    <source>
        <dbReference type="EMBL" id="CAF4716968.1"/>
    </source>
</evidence>
<organism evidence="1 2">
    <name type="scientific">Rotaria socialis</name>
    <dbReference type="NCBI Taxonomy" id="392032"/>
    <lineage>
        <taxon>Eukaryota</taxon>
        <taxon>Metazoa</taxon>
        <taxon>Spiralia</taxon>
        <taxon>Gnathifera</taxon>
        <taxon>Rotifera</taxon>
        <taxon>Eurotatoria</taxon>
        <taxon>Bdelloidea</taxon>
        <taxon>Philodinida</taxon>
        <taxon>Philodinidae</taxon>
        <taxon>Rotaria</taxon>
    </lineage>
</organism>
<accession>A0A821J729</accession>
<comment type="caution">
    <text evidence="1">The sequence shown here is derived from an EMBL/GenBank/DDBJ whole genome shotgun (WGS) entry which is preliminary data.</text>
</comment>
<gene>
    <name evidence="1" type="ORF">TSG867_LOCUS33936</name>
</gene>
<sequence>MFYFTSLEVDWIHRLVYVLYDDPSSSSSSPNGIEILHANNEYTILKFMNRLTFSTMKTISSIN</sequence>
<protein>
    <submittedName>
        <fullName evidence="1">Uncharacterized protein</fullName>
    </submittedName>
</protein>
<feature type="non-terminal residue" evidence="1">
    <location>
        <position position="63"/>
    </location>
</feature>
<name>A0A821J729_9BILA</name>
<reference evidence="1" key="1">
    <citation type="submission" date="2021-02" db="EMBL/GenBank/DDBJ databases">
        <authorList>
            <person name="Nowell W R."/>
        </authorList>
    </citation>
    <scope>NUCLEOTIDE SEQUENCE</scope>
</reference>
<proteinExistence type="predicted"/>